<feature type="region of interest" description="Disordered" evidence="1">
    <location>
        <begin position="356"/>
        <end position="419"/>
    </location>
</feature>
<name>A0A813JLB0_POLGL</name>
<feature type="compositionally biased region" description="Low complexity" evidence="1">
    <location>
        <begin position="1"/>
        <end position="10"/>
    </location>
</feature>
<protein>
    <submittedName>
        <fullName evidence="2">Uncharacterized protein</fullName>
    </submittedName>
</protein>
<sequence length="462" mass="47039">MCQTPLSATDPPLPPPPFSPPPRSVSSSTPGPQAQPSAPPQPALPAAFRCSSASSLLSTAGVVALPPSPEEFEDAASEASSVAPEANELRSAAWAEAAAGASDRETALPTIQSLHENHQSHEQSEEMSASPELNQFVPLGSGADGSEVCVAGLKVENALEHLSGEVDEHARKEEEEVPAVEFGVKNEEEMPETSGEVVAAVVQSMSPSLVAQQSQLAAGEASAAPSFDSTEFASISSANSSGEFSFHDAAALSISSSSSSLASARSNASNAANVTALSEEHCSDALAASPYSSSSLPTISVVVSPLASSVATISVVVVSPTAGLGGSFLEHASEVHDEGFDPQVLCAEESSQALATTTATTTTTTSENSKLPSASCDHGAGSRTSSAGGSSSCTSMVTADSRASAPGLPQEAGDEKTQDWVGQRSFGSWTVCSFRAQAYCFSFSASTHYTSRFALVSLRACS</sequence>
<reference evidence="2" key="1">
    <citation type="submission" date="2021-02" db="EMBL/GenBank/DDBJ databases">
        <authorList>
            <person name="Dougan E. K."/>
            <person name="Rhodes N."/>
            <person name="Thang M."/>
            <person name="Chan C."/>
        </authorList>
    </citation>
    <scope>NUCLEOTIDE SEQUENCE</scope>
</reference>
<gene>
    <name evidence="2" type="ORF">PGLA2088_LOCUS22457</name>
</gene>
<feature type="compositionally biased region" description="Pro residues" evidence="1">
    <location>
        <begin position="11"/>
        <end position="23"/>
    </location>
</feature>
<proteinExistence type="predicted"/>
<feature type="compositionally biased region" description="Basic and acidic residues" evidence="1">
    <location>
        <begin position="115"/>
        <end position="124"/>
    </location>
</feature>
<dbReference type="AlphaFoldDB" id="A0A813JLB0"/>
<feature type="compositionally biased region" description="Low complexity" evidence="1">
    <location>
        <begin position="356"/>
        <end position="365"/>
    </location>
</feature>
<feature type="compositionally biased region" description="Low complexity" evidence="1">
    <location>
        <begin position="77"/>
        <end position="101"/>
    </location>
</feature>
<evidence type="ECO:0000313" key="3">
    <source>
        <dbReference type="Proteomes" id="UP000626109"/>
    </source>
</evidence>
<evidence type="ECO:0000313" key="2">
    <source>
        <dbReference type="EMBL" id="CAE8681489.1"/>
    </source>
</evidence>
<evidence type="ECO:0000256" key="1">
    <source>
        <dbReference type="SAM" id="MobiDB-lite"/>
    </source>
</evidence>
<comment type="caution">
    <text evidence="2">The sequence shown here is derived from an EMBL/GenBank/DDBJ whole genome shotgun (WGS) entry which is preliminary data.</text>
</comment>
<feature type="region of interest" description="Disordered" evidence="1">
    <location>
        <begin position="1"/>
        <end position="46"/>
    </location>
</feature>
<feature type="compositionally biased region" description="Low complexity" evidence="1">
    <location>
        <begin position="24"/>
        <end position="36"/>
    </location>
</feature>
<feature type="region of interest" description="Disordered" evidence="1">
    <location>
        <begin position="66"/>
        <end position="140"/>
    </location>
</feature>
<feature type="compositionally biased region" description="Low complexity" evidence="1">
    <location>
        <begin position="379"/>
        <end position="395"/>
    </location>
</feature>
<dbReference type="Proteomes" id="UP000626109">
    <property type="component" value="Unassembled WGS sequence"/>
</dbReference>
<organism evidence="2 3">
    <name type="scientific">Polarella glacialis</name>
    <name type="common">Dinoflagellate</name>
    <dbReference type="NCBI Taxonomy" id="89957"/>
    <lineage>
        <taxon>Eukaryota</taxon>
        <taxon>Sar</taxon>
        <taxon>Alveolata</taxon>
        <taxon>Dinophyceae</taxon>
        <taxon>Suessiales</taxon>
        <taxon>Suessiaceae</taxon>
        <taxon>Polarella</taxon>
    </lineage>
</organism>
<accession>A0A813JLB0</accession>
<dbReference type="EMBL" id="CAJNNW010025964">
    <property type="protein sequence ID" value="CAE8681489.1"/>
    <property type="molecule type" value="Genomic_DNA"/>
</dbReference>